<sequence>MSVVSSGPATVTVPPAEIVPMNDTKSDKMKNDLSAAEVADPVDVEEGNLKGTKPGVIVDAVWGEIDEDGPNYRSLGWIKAAVLQVKLQMGLGILGLPAVFDTMGFVPGILIILAVFVICTWSDYVLGQFKRRHPEVYTLADAAYLIFGPVGREIVAVAYLIQQIATGGAAFLSMTVAFNTITSHATCSVVWGVVSMCIVAAMASIQTLGKISWLGWVGITSIMAAIITLMAGVGVSDRPSLAPSGDYTLEVLAVGHPSFVDAINAVCVVIFAYCAGPNFLNIIGEMREQGDYTKSILVSQGSVTVIYLIVASVVYHFVGQYIASPALGSAGLIFKKVCYGLALPGLAVGGTLFLHVSAKFIFVRSLRNSRHLSKNTPVHYIVWFSCVAGVCLIAFVIAEAIPFFNDLLSLIGALFATLMCIQLETYMWLWDNWHMPRTVRWKSLVVMNVVFHFLGWFCMVAGTYGSVVTINNKFKSGEFGSSFSCADNS</sequence>
<comment type="similarity">
    <text evidence="2">Belongs to the amino acid/polyamine transporter 2 family.</text>
</comment>
<dbReference type="EMBL" id="KV700123">
    <property type="protein sequence ID" value="OCF34978.1"/>
    <property type="molecule type" value="Genomic_DNA"/>
</dbReference>
<dbReference type="PANTHER" id="PTHR22950">
    <property type="entry name" value="AMINO ACID TRANSPORTER"/>
    <property type="match status" value="1"/>
</dbReference>
<feature type="transmembrane region" description="Helical" evidence="6">
    <location>
        <begin position="407"/>
        <end position="429"/>
    </location>
</feature>
<feature type="transmembrane region" description="Helical" evidence="6">
    <location>
        <begin position="296"/>
        <end position="318"/>
    </location>
</feature>
<evidence type="ECO:0000256" key="4">
    <source>
        <dbReference type="ARBA" id="ARBA00022989"/>
    </source>
</evidence>
<proteinExistence type="inferred from homology"/>
<organism evidence="8 9">
    <name type="scientific">Kwoniella heveanensis BCC8398</name>
    <dbReference type="NCBI Taxonomy" id="1296120"/>
    <lineage>
        <taxon>Eukaryota</taxon>
        <taxon>Fungi</taxon>
        <taxon>Dikarya</taxon>
        <taxon>Basidiomycota</taxon>
        <taxon>Agaricomycotina</taxon>
        <taxon>Tremellomycetes</taxon>
        <taxon>Tremellales</taxon>
        <taxon>Cryptococcaceae</taxon>
        <taxon>Kwoniella</taxon>
    </lineage>
</organism>
<evidence type="ECO:0000256" key="2">
    <source>
        <dbReference type="ARBA" id="ARBA00008066"/>
    </source>
</evidence>
<dbReference type="FunFam" id="1.20.1740.10:FF:000039">
    <property type="entry name" value="Neutral amino acid transporter (Eurofung)"/>
    <property type="match status" value="1"/>
</dbReference>
<dbReference type="GO" id="GO:0016020">
    <property type="term" value="C:membrane"/>
    <property type="evidence" value="ECO:0007669"/>
    <property type="project" value="UniProtKB-SubCell"/>
</dbReference>
<accession>A0A1B9GVB4</accession>
<feature type="transmembrane region" description="Helical" evidence="6">
    <location>
        <begin position="338"/>
        <end position="357"/>
    </location>
</feature>
<dbReference type="Proteomes" id="UP000092666">
    <property type="component" value="Unassembled WGS sequence"/>
</dbReference>
<dbReference type="Pfam" id="PF01490">
    <property type="entry name" value="Aa_trans"/>
    <property type="match status" value="1"/>
</dbReference>
<evidence type="ECO:0000259" key="7">
    <source>
        <dbReference type="Pfam" id="PF01490"/>
    </source>
</evidence>
<keyword evidence="3 6" id="KW-0812">Transmembrane</keyword>
<comment type="subcellular location">
    <subcellularLocation>
        <location evidence="1">Membrane</location>
        <topology evidence="1">Multi-pass membrane protein</topology>
    </subcellularLocation>
</comment>
<feature type="transmembrane region" description="Helical" evidence="6">
    <location>
        <begin position="181"/>
        <end position="201"/>
    </location>
</feature>
<protein>
    <recommendedName>
        <fullName evidence="7">Amino acid transporter transmembrane domain-containing protein</fullName>
    </recommendedName>
</protein>
<evidence type="ECO:0000256" key="1">
    <source>
        <dbReference type="ARBA" id="ARBA00004141"/>
    </source>
</evidence>
<dbReference type="AlphaFoldDB" id="A0A1B9GVB4"/>
<name>A0A1B9GVB4_9TREE</name>
<evidence type="ECO:0000256" key="5">
    <source>
        <dbReference type="ARBA" id="ARBA00023136"/>
    </source>
</evidence>
<evidence type="ECO:0000256" key="6">
    <source>
        <dbReference type="SAM" id="Phobius"/>
    </source>
</evidence>
<dbReference type="OrthoDB" id="40134at2759"/>
<dbReference type="PANTHER" id="PTHR22950:SF683">
    <property type="entry name" value="AMINO ACID TRANSPORTER (EUROFUNG)"/>
    <property type="match status" value="1"/>
</dbReference>
<feature type="transmembrane region" description="Helical" evidence="6">
    <location>
        <begin position="138"/>
        <end position="161"/>
    </location>
</feature>
<reference evidence="9" key="2">
    <citation type="submission" date="2013-12" db="EMBL/GenBank/DDBJ databases">
        <title>Evolution of pathogenesis and genome organization in the Tremellales.</title>
        <authorList>
            <person name="Cuomo C."/>
            <person name="Litvintseva A."/>
            <person name="Heitman J."/>
            <person name="Chen Y."/>
            <person name="Sun S."/>
            <person name="Springer D."/>
            <person name="Dromer F."/>
            <person name="Young S."/>
            <person name="Zeng Q."/>
            <person name="Chapman S."/>
            <person name="Gujja S."/>
            <person name="Saif S."/>
            <person name="Birren B."/>
        </authorList>
    </citation>
    <scope>NUCLEOTIDE SEQUENCE [LARGE SCALE GENOMIC DNA]</scope>
    <source>
        <strain evidence="9">BCC8398</strain>
    </source>
</reference>
<evidence type="ECO:0000313" key="9">
    <source>
        <dbReference type="Proteomes" id="UP000092666"/>
    </source>
</evidence>
<keyword evidence="5 6" id="KW-0472">Membrane</keyword>
<keyword evidence="4 6" id="KW-1133">Transmembrane helix</keyword>
<feature type="transmembrane region" description="Helical" evidence="6">
    <location>
        <begin position="105"/>
        <end position="126"/>
    </location>
</feature>
<dbReference type="InterPro" id="IPR013057">
    <property type="entry name" value="AA_transpt_TM"/>
</dbReference>
<feature type="transmembrane region" description="Helical" evidence="6">
    <location>
        <begin position="441"/>
        <end position="464"/>
    </location>
</feature>
<feature type="transmembrane region" description="Helical" evidence="6">
    <location>
        <begin position="213"/>
        <end position="235"/>
    </location>
</feature>
<evidence type="ECO:0000256" key="3">
    <source>
        <dbReference type="ARBA" id="ARBA00022692"/>
    </source>
</evidence>
<keyword evidence="9" id="KW-1185">Reference proteome</keyword>
<gene>
    <name evidence="8" type="ORF">I316_03525</name>
</gene>
<dbReference type="STRING" id="1296120.A0A1B9GVB4"/>
<evidence type="ECO:0000313" key="8">
    <source>
        <dbReference type="EMBL" id="OCF34978.1"/>
    </source>
</evidence>
<feature type="transmembrane region" description="Helical" evidence="6">
    <location>
        <begin position="378"/>
        <end position="401"/>
    </location>
</feature>
<reference evidence="8 9" key="1">
    <citation type="submission" date="2013-07" db="EMBL/GenBank/DDBJ databases">
        <title>The Genome Sequence of Cryptococcus heveanensis BCC8398.</title>
        <authorList>
            <consortium name="The Broad Institute Genome Sequencing Platform"/>
            <person name="Cuomo C."/>
            <person name="Litvintseva A."/>
            <person name="Chen Y."/>
            <person name="Heitman J."/>
            <person name="Sun S."/>
            <person name="Springer D."/>
            <person name="Dromer F."/>
            <person name="Young S.K."/>
            <person name="Zeng Q."/>
            <person name="Gargeya S."/>
            <person name="Fitzgerald M."/>
            <person name="Abouelleil A."/>
            <person name="Alvarado L."/>
            <person name="Berlin A.M."/>
            <person name="Chapman S.B."/>
            <person name="Dewar J."/>
            <person name="Goldberg J."/>
            <person name="Griggs A."/>
            <person name="Gujja S."/>
            <person name="Hansen M."/>
            <person name="Howarth C."/>
            <person name="Imamovic A."/>
            <person name="Larimer J."/>
            <person name="McCowan C."/>
            <person name="Murphy C."/>
            <person name="Pearson M."/>
            <person name="Priest M."/>
            <person name="Roberts A."/>
            <person name="Saif S."/>
            <person name="Shea T."/>
            <person name="Sykes S."/>
            <person name="Wortman J."/>
            <person name="Nusbaum C."/>
            <person name="Birren B."/>
        </authorList>
    </citation>
    <scope>NUCLEOTIDE SEQUENCE [LARGE SCALE GENOMIC DNA]</scope>
    <source>
        <strain evidence="8 9">BCC8398</strain>
    </source>
</reference>
<dbReference type="GO" id="GO:0015179">
    <property type="term" value="F:L-amino acid transmembrane transporter activity"/>
    <property type="evidence" value="ECO:0007669"/>
    <property type="project" value="TreeGrafter"/>
</dbReference>
<feature type="domain" description="Amino acid transporter transmembrane" evidence="7">
    <location>
        <begin position="75"/>
        <end position="467"/>
    </location>
</feature>
<feature type="transmembrane region" description="Helical" evidence="6">
    <location>
        <begin position="262"/>
        <end position="284"/>
    </location>
</feature>